<evidence type="ECO:0000256" key="1">
    <source>
        <dbReference type="ARBA" id="ARBA00004651"/>
    </source>
</evidence>
<feature type="transmembrane region" description="Helical" evidence="8">
    <location>
        <begin position="435"/>
        <end position="455"/>
    </location>
</feature>
<feature type="transmembrane region" description="Helical" evidence="8">
    <location>
        <begin position="270"/>
        <end position="287"/>
    </location>
</feature>
<evidence type="ECO:0000256" key="8">
    <source>
        <dbReference type="SAM" id="Phobius"/>
    </source>
</evidence>
<gene>
    <name evidence="10" type="ORF">JF74_06910</name>
</gene>
<accession>A0A0F4LFX5</accession>
<dbReference type="HOGENOM" id="CLU_000960_28_0_9"/>
<feature type="transmembrane region" description="Helical" evidence="8">
    <location>
        <begin position="132"/>
        <end position="151"/>
    </location>
</feature>
<dbReference type="PANTHER" id="PTHR42718">
    <property type="entry name" value="MAJOR FACILITATOR SUPERFAMILY MULTIDRUG TRANSPORTER MFSC"/>
    <property type="match status" value="1"/>
</dbReference>
<dbReference type="SUPFAM" id="SSF103473">
    <property type="entry name" value="MFS general substrate transporter"/>
    <property type="match status" value="1"/>
</dbReference>
<proteinExistence type="inferred from homology"/>
<dbReference type="RefSeq" id="WP_046324649.1">
    <property type="nucleotide sequence ID" value="NZ_JBHTMT010000003.1"/>
</dbReference>
<evidence type="ECO:0000256" key="3">
    <source>
        <dbReference type="ARBA" id="ARBA00022448"/>
    </source>
</evidence>
<dbReference type="GO" id="GO:0022857">
    <property type="term" value="F:transmembrane transporter activity"/>
    <property type="evidence" value="ECO:0007669"/>
    <property type="project" value="InterPro"/>
</dbReference>
<dbReference type="InterPro" id="IPR036259">
    <property type="entry name" value="MFS_trans_sf"/>
</dbReference>
<feature type="domain" description="Major facilitator superfamily (MFS) profile" evidence="9">
    <location>
        <begin position="8"/>
        <end position="462"/>
    </location>
</feature>
<dbReference type="NCBIfam" id="TIGR00711">
    <property type="entry name" value="efflux_EmrB"/>
    <property type="match status" value="1"/>
</dbReference>
<dbReference type="PROSITE" id="PS50850">
    <property type="entry name" value="MFS"/>
    <property type="match status" value="1"/>
</dbReference>
<name>A0A0F4LFX5_9LACO</name>
<comment type="subcellular location">
    <subcellularLocation>
        <location evidence="1">Cell membrane</location>
        <topology evidence="1">Multi-pass membrane protein</topology>
    </subcellularLocation>
</comment>
<feature type="transmembrane region" description="Helical" evidence="8">
    <location>
        <begin position="107"/>
        <end position="125"/>
    </location>
</feature>
<dbReference type="InterPro" id="IPR004638">
    <property type="entry name" value="EmrB-like"/>
</dbReference>
<dbReference type="InterPro" id="IPR020846">
    <property type="entry name" value="MFS_dom"/>
</dbReference>
<evidence type="ECO:0000256" key="5">
    <source>
        <dbReference type="ARBA" id="ARBA00022692"/>
    </source>
</evidence>
<keyword evidence="3" id="KW-0813">Transport</keyword>
<evidence type="ECO:0000259" key="9">
    <source>
        <dbReference type="PROSITE" id="PS50850"/>
    </source>
</evidence>
<feature type="transmembrane region" description="Helical" evidence="8">
    <location>
        <begin position="395"/>
        <end position="415"/>
    </location>
</feature>
<sequence>MERKLDAKLICSIFAAGLMSFSGVLIETAGNVTFQVLMNDFHVNMATVQWMTTGYLLVASIIMPLSAYLKRNFSSKKLFVTAASLFICGLVIDAVANQFIFLVIGRVIQGAGAGIAIPLMFNIILERTPLDKLGLLMGIGTMITAVAPALGPSFGGLVVNNLGWRYIFIFIIPVMVISLIMGLTSITSQTESIKHTRLDTTGFLSIALTFIGLIFAFSNLSTILQKPFMFVLPLALGIISLIIFIRHSLNTTNPLINIRVFKNIRFTQGITAYFIFQVNTLGLSFILPNYVQIVNHSTAMTAGLLLLIGGLVGAIMSPISGRLLDNYGPKKPIMTGAVFEIIGGILYCLFASSLTSGKIILFYTITMLGIGLVMGDTMTASIGQLDEKESTDGNGLFNMAQQFAGAVGTAVISAIMQFVEQMSSQNSTSGKYIDAAQVGLIFILIIVLIGVYLLYQATKPVKAKE</sequence>
<keyword evidence="5 8" id="KW-0812">Transmembrane</keyword>
<evidence type="ECO:0000313" key="11">
    <source>
        <dbReference type="Proteomes" id="UP000033531"/>
    </source>
</evidence>
<dbReference type="GO" id="GO:0005886">
    <property type="term" value="C:plasma membrane"/>
    <property type="evidence" value="ECO:0007669"/>
    <property type="project" value="UniProtKB-SubCell"/>
</dbReference>
<dbReference type="PRINTS" id="PR01036">
    <property type="entry name" value="TCRTETB"/>
</dbReference>
<feature type="transmembrane region" description="Helical" evidence="8">
    <location>
        <begin position="360"/>
        <end position="383"/>
    </location>
</feature>
<dbReference type="STRING" id="1218507.JF74_06910"/>
<evidence type="ECO:0000313" key="10">
    <source>
        <dbReference type="EMBL" id="KJY57164.1"/>
    </source>
</evidence>
<dbReference type="AlphaFoldDB" id="A0A0F4LFX5"/>
<dbReference type="Pfam" id="PF07690">
    <property type="entry name" value="MFS_1"/>
    <property type="match status" value="1"/>
</dbReference>
<feature type="transmembrane region" description="Helical" evidence="8">
    <location>
        <begin position="299"/>
        <end position="321"/>
    </location>
</feature>
<organism evidence="10 11">
    <name type="scientific">Lactobacillus melliventris</name>
    <dbReference type="NCBI Taxonomy" id="1218507"/>
    <lineage>
        <taxon>Bacteria</taxon>
        <taxon>Bacillati</taxon>
        <taxon>Bacillota</taxon>
        <taxon>Bacilli</taxon>
        <taxon>Lactobacillales</taxon>
        <taxon>Lactobacillaceae</taxon>
        <taxon>Lactobacillus</taxon>
    </lineage>
</organism>
<dbReference type="Proteomes" id="UP000033531">
    <property type="component" value="Unassembled WGS sequence"/>
</dbReference>
<feature type="transmembrane region" description="Helical" evidence="8">
    <location>
        <begin position="198"/>
        <end position="218"/>
    </location>
</feature>
<dbReference type="PATRIC" id="fig|1218507.3.peg.860"/>
<comment type="caution">
    <text evidence="10">The sequence shown here is derived from an EMBL/GenBank/DDBJ whole genome shotgun (WGS) entry which is preliminary data.</text>
</comment>
<feature type="transmembrane region" description="Helical" evidence="8">
    <location>
        <begin position="230"/>
        <end position="249"/>
    </location>
</feature>
<feature type="transmembrane region" description="Helical" evidence="8">
    <location>
        <begin position="333"/>
        <end position="354"/>
    </location>
</feature>
<feature type="transmembrane region" description="Helical" evidence="8">
    <location>
        <begin position="46"/>
        <end position="66"/>
    </location>
</feature>
<evidence type="ECO:0000256" key="4">
    <source>
        <dbReference type="ARBA" id="ARBA00022475"/>
    </source>
</evidence>
<dbReference type="Gene3D" id="1.20.1250.20">
    <property type="entry name" value="MFS general substrate transporter like domains"/>
    <property type="match status" value="2"/>
</dbReference>
<feature type="transmembrane region" description="Helical" evidence="8">
    <location>
        <begin position="78"/>
        <end position="101"/>
    </location>
</feature>
<evidence type="ECO:0000256" key="2">
    <source>
        <dbReference type="ARBA" id="ARBA00008537"/>
    </source>
</evidence>
<dbReference type="InterPro" id="IPR011701">
    <property type="entry name" value="MFS"/>
</dbReference>
<keyword evidence="4" id="KW-1003">Cell membrane</keyword>
<protein>
    <submittedName>
        <fullName evidence="10">Transport protein</fullName>
    </submittedName>
</protein>
<keyword evidence="6 8" id="KW-1133">Transmembrane helix</keyword>
<dbReference type="PANTHER" id="PTHR42718:SF9">
    <property type="entry name" value="MAJOR FACILITATOR SUPERFAMILY MULTIDRUG TRANSPORTER MFSC"/>
    <property type="match status" value="1"/>
</dbReference>
<comment type="similarity">
    <text evidence="2">Belongs to the major facilitator superfamily. EmrB family.</text>
</comment>
<feature type="transmembrane region" description="Helical" evidence="8">
    <location>
        <begin position="163"/>
        <end position="186"/>
    </location>
</feature>
<feature type="transmembrane region" description="Helical" evidence="8">
    <location>
        <begin position="7"/>
        <end position="26"/>
    </location>
</feature>
<dbReference type="EMBL" id="JXLI01000009">
    <property type="protein sequence ID" value="KJY57164.1"/>
    <property type="molecule type" value="Genomic_DNA"/>
</dbReference>
<dbReference type="OrthoDB" id="9816041at2"/>
<evidence type="ECO:0000256" key="7">
    <source>
        <dbReference type="ARBA" id="ARBA00023136"/>
    </source>
</evidence>
<evidence type="ECO:0000256" key="6">
    <source>
        <dbReference type="ARBA" id="ARBA00022989"/>
    </source>
</evidence>
<reference evidence="10 11" key="1">
    <citation type="submission" date="2015-01" db="EMBL/GenBank/DDBJ databases">
        <title>Comparative genomics of the lactic acid bacteria isolated from the honey bee gut.</title>
        <authorList>
            <person name="Ellegaard K.M."/>
            <person name="Tamarit D."/>
            <person name="Javelind E."/>
            <person name="Olofsson T."/>
            <person name="Andersson S.G."/>
            <person name="Vasquez A."/>
        </authorList>
    </citation>
    <scope>NUCLEOTIDE SEQUENCE [LARGE SCALE GENOMIC DNA]</scope>
    <source>
        <strain evidence="10 11">Hma8</strain>
    </source>
</reference>
<keyword evidence="7 8" id="KW-0472">Membrane</keyword>